<keyword evidence="1" id="KW-0812">Transmembrane</keyword>
<sequence>MAREKSFVDYMILSPWNKSSKCYYRLKELERNNCLKNVKSMCLLVLLTTHGVVCGGTAVSQAFHHHRLYKYVGMYVLMYIYLYESIHALHTTDKGYKIVFSTHHCHVMKSVIELITLYSVFSRNDDDDGNKKRGCPQFQIQICEIKMGDTTTSTQY</sequence>
<reference evidence="2" key="2">
    <citation type="submission" date="2020-05" db="UniProtKB">
        <authorList>
            <consortium name="EnsemblMetazoa"/>
        </authorList>
    </citation>
    <scope>IDENTIFICATION</scope>
    <source>
        <strain evidence="2">IAEA</strain>
    </source>
</reference>
<evidence type="ECO:0000313" key="3">
    <source>
        <dbReference type="Proteomes" id="UP000092460"/>
    </source>
</evidence>
<feature type="transmembrane region" description="Helical" evidence="1">
    <location>
        <begin position="68"/>
        <end position="86"/>
    </location>
</feature>
<feature type="transmembrane region" description="Helical" evidence="1">
    <location>
        <begin position="41"/>
        <end position="62"/>
    </location>
</feature>
<keyword evidence="3" id="KW-1185">Reference proteome</keyword>
<dbReference type="Proteomes" id="UP000092460">
    <property type="component" value="Unassembled WGS sequence"/>
</dbReference>
<reference evidence="3" key="1">
    <citation type="submission" date="2015-01" db="EMBL/GenBank/DDBJ databases">
        <authorList>
            <person name="Aksoy S."/>
            <person name="Warren W."/>
            <person name="Wilson R.K."/>
        </authorList>
    </citation>
    <scope>NUCLEOTIDE SEQUENCE [LARGE SCALE GENOMIC DNA]</scope>
    <source>
        <strain evidence="3">IAEA</strain>
    </source>
</reference>
<protein>
    <submittedName>
        <fullName evidence="2">Uncharacterized protein</fullName>
    </submittedName>
</protein>
<dbReference type="EnsemblMetazoa" id="GPPI011403-RA">
    <property type="protein sequence ID" value="GPPI011403-PA"/>
    <property type="gene ID" value="GPPI011403"/>
</dbReference>
<accession>A0A1B0AWT4</accession>
<organism evidence="2 3">
    <name type="scientific">Glossina palpalis gambiensis</name>
    <dbReference type="NCBI Taxonomy" id="67801"/>
    <lineage>
        <taxon>Eukaryota</taxon>
        <taxon>Metazoa</taxon>
        <taxon>Ecdysozoa</taxon>
        <taxon>Arthropoda</taxon>
        <taxon>Hexapoda</taxon>
        <taxon>Insecta</taxon>
        <taxon>Pterygota</taxon>
        <taxon>Neoptera</taxon>
        <taxon>Endopterygota</taxon>
        <taxon>Diptera</taxon>
        <taxon>Brachycera</taxon>
        <taxon>Muscomorpha</taxon>
        <taxon>Hippoboscoidea</taxon>
        <taxon>Glossinidae</taxon>
        <taxon>Glossina</taxon>
    </lineage>
</organism>
<evidence type="ECO:0000256" key="1">
    <source>
        <dbReference type="SAM" id="Phobius"/>
    </source>
</evidence>
<keyword evidence="1" id="KW-0472">Membrane</keyword>
<proteinExistence type="predicted"/>
<name>A0A1B0AWT4_9MUSC</name>
<dbReference type="VEuPathDB" id="VectorBase:GPPI011403"/>
<dbReference type="AlphaFoldDB" id="A0A1B0AWT4"/>
<dbReference type="EMBL" id="JXJN01004950">
    <property type="status" value="NOT_ANNOTATED_CDS"/>
    <property type="molecule type" value="Genomic_DNA"/>
</dbReference>
<evidence type="ECO:0000313" key="2">
    <source>
        <dbReference type="EnsemblMetazoa" id="GPPI011403-PA"/>
    </source>
</evidence>
<keyword evidence="1" id="KW-1133">Transmembrane helix</keyword>